<name>A0A834X6K9_9FABA</name>
<evidence type="ECO:0000313" key="1">
    <source>
        <dbReference type="EMBL" id="KAF7838900.1"/>
    </source>
</evidence>
<gene>
    <name evidence="1" type="ORF">G2W53_007382</name>
</gene>
<dbReference type="AlphaFoldDB" id="A0A834X6K9"/>
<dbReference type="OrthoDB" id="1750196at2759"/>
<comment type="caution">
    <text evidence="1">The sequence shown here is derived from an EMBL/GenBank/DDBJ whole genome shotgun (WGS) entry which is preliminary data.</text>
</comment>
<organism evidence="1 2">
    <name type="scientific">Senna tora</name>
    <dbReference type="NCBI Taxonomy" id="362788"/>
    <lineage>
        <taxon>Eukaryota</taxon>
        <taxon>Viridiplantae</taxon>
        <taxon>Streptophyta</taxon>
        <taxon>Embryophyta</taxon>
        <taxon>Tracheophyta</taxon>
        <taxon>Spermatophyta</taxon>
        <taxon>Magnoliopsida</taxon>
        <taxon>eudicotyledons</taxon>
        <taxon>Gunneridae</taxon>
        <taxon>Pentapetalae</taxon>
        <taxon>rosids</taxon>
        <taxon>fabids</taxon>
        <taxon>Fabales</taxon>
        <taxon>Fabaceae</taxon>
        <taxon>Caesalpinioideae</taxon>
        <taxon>Cassia clade</taxon>
        <taxon>Senna</taxon>
    </lineage>
</organism>
<dbReference type="Proteomes" id="UP000634136">
    <property type="component" value="Unassembled WGS sequence"/>
</dbReference>
<dbReference type="EMBL" id="JAAIUW010000003">
    <property type="protein sequence ID" value="KAF7838900.1"/>
    <property type="molecule type" value="Genomic_DNA"/>
</dbReference>
<protein>
    <submittedName>
        <fullName evidence="1">Uncharacterized protein</fullName>
    </submittedName>
</protein>
<accession>A0A834X6K9</accession>
<evidence type="ECO:0000313" key="2">
    <source>
        <dbReference type="Proteomes" id="UP000634136"/>
    </source>
</evidence>
<keyword evidence="2" id="KW-1185">Reference proteome</keyword>
<reference evidence="1" key="1">
    <citation type="submission" date="2020-09" db="EMBL/GenBank/DDBJ databases">
        <title>Genome-Enabled Discovery of Anthraquinone Biosynthesis in Senna tora.</title>
        <authorList>
            <person name="Kang S.-H."/>
            <person name="Pandey R.P."/>
            <person name="Lee C.-M."/>
            <person name="Sim J.-S."/>
            <person name="Jeong J.-T."/>
            <person name="Choi B.-S."/>
            <person name="Jung M."/>
            <person name="Ginzburg D."/>
            <person name="Zhao K."/>
            <person name="Won S.Y."/>
            <person name="Oh T.-J."/>
            <person name="Yu Y."/>
            <person name="Kim N.-H."/>
            <person name="Lee O.R."/>
            <person name="Lee T.-H."/>
            <person name="Bashyal P."/>
            <person name="Kim T.-S."/>
            <person name="Lee W.-H."/>
            <person name="Kawkins C."/>
            <person name="Kim C.-K."/>
            <person name="Kim J.S."/>
            <person name="Ahn B.O."/>
            <person name="Rhee S.Y."/>
            <person name="Sohng J.K."/>
        </authorList>
    </citation>
    <scope>NUCLEOTIDE SEQUENCE</scope>
    <source>
        <tissue evidence="1">Leaf</tissue>
    </source>
</reference>
<proteinExistence type="predicted"/>
<sequence>MRSSFSCISISQPHRVCIPMTPMTEQEVCRYFLRFLKDPRYNLMFVVPFEDISQLITMGEDIDFETQEGPIGTQLSTVRGREVPDDPISFANRLNQPVPITLNTSALFVVPRMPIKASPFSLDVIYLLPLQEYQKAIEPFNVPTIPQTCFPSPSTPCITIHPSKPHLFTSKRIMNQAEGTHQEDVQHS</sequence>